<sequence length="277" mass="30492">MSRTFDSLTSPNALSSNPLHDLLNLVRAALQTEFEPEVQERELSFTIPPHVPLTELLDQLEEGNFHKEFHNLRVTVIGARLRIRQCMPSVPHETASSIIFILQNQLRVLAGGAHPGVKFVGSGRYTSPNEAKEADGGLSPLSRPSTAWPSVVVEVGDSQTRPSLNRDVDEWFGMNLAGPHRVNLVITIQISRPSDEIVVTFFERAAVPNTDSPFLASPVHNLGPFTWTRNNIPNLAAMEIPVQLFYDTVPPLLAPHPTVTIPANIVQDLAADIFHGL</sequence>
<proteinExistence type="predicted"/>
<gene>
    <name evidence="1" type="ORF">FB45DRAFT_39717</name>
</gene>
<reference evidence="1" key="1">
    <citation type="submission" date="2023-03" db="EMBL/GenBank/DDBJ databases">
        <title>Massive genome expansion in bonnet fungi (Mycena s.s.) driven by repeated elements and novel gene families across ecological guilds.</title>
        <authorList>
            <consortium name="Lawrence Berkeley National Laboratory"/>
            <person name="Harder C.B."/>
            <person name="Miyauchi S."/>
            <person name="Viragh M."/>
            <person name="Kuo A."/>
            <person name="Thoen E."/>
            <person name="Andreopoulos B."/>
            <person name="Lu D."/>
            <person name="Skrede I."/>
            <person name="Drula E."/>
            <person name="Henrissat B."/>
            <person name="Morin E."/>
            <person name="Kohler A."/>
            <person name="Barry K."/>
            <person name="LaButti K."/>
            <person name="Morin E."/>
            <person name="Salamov A."/>
            <person name="Lipzen A."/>
            <person name="Mereny Z."/>
            <person name="Hegedus B."/>
            <person name="Baldrian P."/>
            <person name="Stursova M."/>
            <person name="Weitz H."/>
            <person name="Taylor A."/>
            <person name="Grigoriev I.V."/>
            <person name="Nagy L.G."/>
            <person name="Martin F."/>
            <person name="Kauserud H."/>
        </authorList>
    </citation>
    <scope>NUCLEOTIDE SEQUENCE</scope>
    <source>
        <strain evidence="1">9284</strain>
    </source>
</reference>
<accession>A0AAD7FN26</accession>
<dbReference type="Proteomes" id="UP001221142">
    <property type="component" value="Unassembled WGS sequence"/>
</dbReference>
<organism evidence="1 2">
    <name type="scientific">Roridomyces roridus</name>
    <dbReference type="NCBI Taxonomy" id="1738132"/>
    <lineage>
        <taxon>Eukaryota</taxon>
        <taxon>Fungi</taxon>
        <taxon>Dikarya</taxon>
        <taxon>Basidiomycota</taxon>
        <taxon>Agaricomycotina</taxon>
        <taxon>Agaricomycetes</taxon>
        <taxon>Agaricomycetidae</taxon>
        <taxon>Agaricales</taxon>
        <taxon>Marasmiineae</taxon>
        <taxon>Mycenaceae</taxon>
        <taxon>Roridomyces</taxon>
    </lineage>
</organism>
<comment type="caution">
    <text evidence="1">The sequence shown here is derived from an EMBL/GenBank/DDBJ whole genome shotgun (WGS) entry which is preliminary data.</text>
</comment>
<evidence type="ECO:0000313" key="2">
    <source>
        <dbReference type="Proteomes" id="UP001221142"/>
    </source>
</evidence>
<protein>
    <submittedName>
        <fullName evidence="1">Uncharacterized protein</fullName>
    </submittedName>
</protein>
<keyword evidence="2" id="KW-1185">Reference proteome</keyword>
<name>A0AAD7FN26_9AGAR</name>
<dbReference type="AlphaFoldDB" id="A0AAD7FN26"/>
<evidence type="ECO:0000313" key="1">
    <source>
        <dbReference type="EMBL" id="KAJ7628523.1"/>
    </source>
</evidence>
<dbReference type="EMBL" id="JARKIF010000010">
    <property type="protein sequence ID" value="KAJ7628523.1"/>
    <property type="molecule type" value="Genomic_DNA"/>
</dbReference>